<dbReference type="PRINTS" id="PR00368">
    <property type="entry name" value="FADPNR"/>
</dbReference>
<dbReference type="Pfam" id="PF07992">
    <property type="entry name" value="Pyr_redox_2"/>
    <property type="match status" value="1"/>
</dbReference>
<comment type="caution">
    <text evidence="11">The sequence shown here is derived from an EMBL/GenBank/DDBJ whole genome shotgun (WGS) entry which is preliminary data.</text>
</comment>
<feature type="region of interest" description="Disordered" evidence="6">
    <location>
        <begin position="450"/>
        <end position="486"/>
    </location>
</feature>
<feature type="domain" description="PurM-like N-terminal" evidence="8">
    <location>
        <begin position="527"/>
        <end position="636"/>
    </location>
</feature>
<evidence type="ECO:0000259" key="9">
    <source>
        <dbReference type="Pfam" id="PF02769"/>
    </source>
</evidence>
<dbReference type="InterPro" id="IPR036188">
    <property type="entry name" value="FAD/NAD-bd_sf"/>
</dbReference>
<feature type="compositionally biased region" description="Pro residues" evidence="6">
    <location>
        <begin position="455"/>
        <end position="482"/>
    </location>
</feature>
<dbReference type="Gene3D" id="3.50.50.100">
    <property type="match status" value="1"/>
</dbReference>
<evidence type="ECO:0000256" key="3">
    <source>
        <dbReference type="ARBA" id="ARBA00022777"/>
    </source>
</evidence>
<dbReference type="GO" id="GO:0005737">
    <property type="term" value="C:cytoplasm"/>
    <property type="evidence" value="ECO:0007669"/>
    <property type="project" value="TreeGrafter"/>
</dbReference>
<dbReference type="SUPFAM" id="SSF51905">
    <property type="entry name" value="FAD/NAD(P)-binding domain"/>
    <property type="match status" value="2"/>
</dbReference>
<dbReference type="GO" id="GO:0016260">
    <property type="term" value="P:selenocysteine biosynthetic process"/>
    <property type="evidence" value="ECO:0007669"/>
    <property type="project" value="TreeGrafter"/>
</dbReference>
<accession>A0A846H7A8</accession>
<dbReference type="Pfam" id="PF02769">
    <property type="entry name" value="AIRS_C"/>
    <property type="match status" value="1"/>
</dbReference>
<keyword evidence="2" id="KW-0547">Nucleotide-binding</keyword>
<keyword evidence="4" id="KW-0067">ATP-binding</keyword>
<evidence type="ECO:0000256" key="6">
    <source>
        <dbReference type="SAM" id="MobiDB-lite"/>
    </source>
</evidence>
<dbReference type="SUPFAM" id="SSF56042">
    <property type="entry name" value="PurM C-terminal domain-like"/>
    <property type="match status" value="1"/>
</dbReference>
<dbReference type="InterPro" id="IPR017584">
    <property type="entry name" value="Pyridine_nucleo_diS_OxRdtase_N"/>
</dbReference>
<dbReference type="InterPro" id="IPR036676">
    <property type="entry name" value="PurM-like_C_sf"/>
</dbReference>
<evidence type="ECO:0000313" key="11">
    <source>
        <dbReference type="EMBL" id="NEU73216.1"/>
    </source>
</evidence>
<dbReference type="InterPro" id="IPR016188">
    <property type="entry name" value="PurM-like_N"/>
</dbReference>
<evidence type="ECO:0000313" key="12">
    <source>
        <dbReference type="Proteomes" id="UP000031549"/>
    </source>
</evidence>
<evidence type="ECO:0000259" key="10">
    <source>
        <dbReference type="Pfam" id="PF07992"/>
    </source>
</evidence>
<dbReference type="SUPFAM" id="SSF55326">
    <property type="entry name" value="PurM N-terminal domain-like"/>
    <property type="match status" value="1"/>
</dbReference>
<dbReference type="GO" id="GO:0016491">
    <property type="term" value="F:oxidoreductase activity"/>
    <property type="evidence" value="ECO:0007669"/>
    <property type="project" value="InterPro"/>
</dbReference>
<evidence type="ECO:0000259" key="8">
    <source>
        <dbReference type="Pfam" id="PF00586"/>
    </source>
</evidence>
<feature type="domain" description="PurM-like C-terminal" evidence="9">
    <location>
        <begin position="648"/>
        <end position="817"/>
    </location>
</feature>
<reference evidence="11 12" key="1">
    <citation type="journal article" date="2015" name="Genome Announc.">
        <title>Draft Genome Sequence of Cyanobacterium Hassallia byssoidea Strain VB512170, Isolated from Monuments in India.</title>
        <authorList>
            <person name="Singh D."/>
            <person name="Chandrababunaidu M.M."/>
            <person name="Panda A."/>
            <person name="Sen D."/>
            <person name="Bhattacharyya S."/>
            <person name="Adhikary S.P."/>
            <person name="Tripathy S."/>
        </authorList>
    </citation>
    <scope>NUCLEOTIDE SEQUENCE [LARGE SCALE GENOMIC DNA]</scope>
    <source>
        <strain evidence="11 12">VB512170</strain>
    </source>
</reference>
<dbReference type="NCBIfam" id="TIGR00476">
    <property type="entry name" value="selD"/>
    <property type="match status" value="1"/>
</dbReference>
<dbReference type="RefSeq" id="WP_039743123.1">
    <property type="nucleotide sequence ID" value="NZ_JTCM02000020.1"/>
</dbReference>
<dbReference type="Pfam" id="PF00586">
    <property type="entry name" value="AIRS"/>
    <property type="match status" value="1"/>
</dbReference>
<dbReference type="NCBIfam" id="TIGR03169">
    <property type="entry name" value="Nterm_to_SelD"/>
    <property type="match status" value="1"/>
</dbReference>
<dbReference type="EC" id="2.7.9.3" evidence="11"/>
<keyword evidence="12" id="KW-1185">Reference proteome</keyword>
<evidence type="ECO:0000256" key="5">
    <source>
        <dbReference type="ARBA" id="ARBA00023266"/>
    </source>
</evidence>
<dbReference type="InterPro" id="IPR010918">
    <property type="entry name" value="PurM-like_C_dom"/>
</dbReference>
<protein>
    <submittedName>
        <fullName evidence="11">Selenide, water dikinase SelD</fullName>
        <ecNumber evidence="11">2.7.9.3</ecNumber>
    </submittedName>
</protein>
<evidence type="ECO:0000256" key="7">
    <source>
        <dbReference type="SAM" id="Phobius"/>
    </source>
</evidence>
<proteinExistence type="predicted"/>
<dbReference type="PANTHER" id="PTHR10256:SF0">
    <property type="entry name" value="INACTIVE SELENIDE, WATER DIKINASE-LIKE PROTEIN-RELATED"/>
    <property type="match status" value="1"/>
</dbReference>
<evidence type="ECO:0000256" key="2">
    <source>
        <dbReference type="ARBA" id="ARBA00022741"/>
    </source>
</evidence>
<name>A0A846H7A8_9CYAN</name>
<dbReference type="Proteomes" id="UP000031549">
    <property type="component" value="Unassembled WGS sequence"/>
</dbReference>
<feature type="transmembrane region" description="Helical" evidence="7">
    <location>
        <begin position="12"/>
        <end position="30"/>
    </location>
</feature>
<dbReference type="InterPro" id="IPR004536">
    <property type="entry name" value="SPS/SelD"/>
</dbReference>
<sequence>MQQNTQPIVKDLVLIGGGHSHAIALLMFGMKPLPGVRLTLITEASDTPYSGMLPGHIAGFYNRDECHIDLRRLAQFAQAQLYIDKVVGLDLKNNKVFCANRPSVAFDVLSIDIGSTPATLSVSGAEYAIPAKPVAQLLKHWYQLIEDVAENPKELIRIGVVGGGAGGVELALSMQANLLGIKKREKNFPQLEIHLFQRDAELMPHYHPSVRRLVRQLLIKRGMRLHLRENVCKVAANNFSLISDEPAETGELNIICESGLKVECDRLFWVTQASAPQWLKTTQLATDDQGFILVDDTLRSLTHPHVFAAGDIATMINHPRPKAGVFAVRQGKPLFENLQRILLGKSPLPYKPQKQYLSLIGTGDKRAIATRGFFTLPPHKLLWHLKDLIDRRFMQRFSEGVGSREWGVGSRDWGVGSREWGVGSRDWGVGSREWGVGSREWGVGIKRNLQNLFSPPTPPSPSSPSSPSSPPSPPTSPLPTPHSPLHCAGCGSKVGSTVLKAVLDRIKQEQLIGKDRKDIIIGLDAPDDAAVIKIENNQLMVQTIDYFPSLINDPYIFGQISANHCLNDILAMGAVPQSALAIATIPHAAPSKIAEILYQLLSGAVKVLNQAQAPLIGGHTTQGAELAFGLTYNGLVYPDKLLRKSGMQPNEVLILTKALGTGTLFAAQMRYQVKNRWIDAAVESMLLSQVAAAYLLSHHTTACTDVTGFGLLGHLLEMVQASGVAVELQLEAIPILEGAKETLKQGIFSSLHPENLQASDYISNLAQTESHSNYPILFDPQTAGGLLASIPETQAEECLIALKDLGYKNSCIIGRVNCKVEGKKPITLIK</sequence>
<keyword evidence="7" id="KW-0812">Transmembrane</keyword>
<dbReference type="InterPro" id="IPR023753">
    <property type="entry name" value="FAD/NAD-binding_dom"/>
</dbReference>
<keyword evidence="7" id="KW-0472">Membrane</keyword>
<dbReference type="GO" id="GO:0004756">
    <property type="term" value="F:selenide, water dikinase activity"/>
    <property type="evidence" value="ECO:0007669"/>
    <property type="project" value="UniProtKB-EC"/>
</dbReference>
<keyword evidence="5" id="KW-0711">Selenium</keyword>
<dbReference type="InterPro" id="IPR036921">
    <property type="entry name" value="PurM-like_N_sf"/>
</dbReference>
<dbReference type="PANTHER" id="PTHR10256">
    <property type="entry name" value="SELENIDE, WATER DIKINASE"/>
    <property type="match status" value="1"/>
</dbReference>
<organism evidence="11 12">
    <name type="scientific">Hassallia byssoidea VB512170</name>
    <dbReference type="NCBI Taxonomy" id="1304833"/>
    <lineage>
        <taxon>Bacteria</taxon>
        <taxon>Bacillati</taxon>
        <taxon>Cyanobacteriota</taxon>
        <taxon>Cyanophyceae</taxon>
        <taxon>Nostocales</taxon>
        <taxon>Tolypothrichaceae</taxon>
        <taxon>Hassallia</taxon>
    </lineage>
</organism>
<dbReference type="CDD" id="cd02195">
    <property type="entry name" value="SelD"/>
    <property type="match status" value="1"/>
</dbReference>
<dbReference type="EMBL" id="JTCM02000020">
    <property type="protein sequence ID" value="NEU73216.1"/>
    <property type="molecule type" value="Genomic_DNA"/>
</dbReference>
<dbReference type="Gene3D" id="3.90.650.10">
    <property type="entry name" value="PurM-like C-terminal domain"/>
    <property type="match status" value="1"/>
</dbReference>
<evidence type="ECO:0000256" key="1">
    <source>
        <dbReference type="ARBA" id="ARBA00022679"/>
    </source>
</evidence>
<keyword evidence="7" id="KW-1133">Transmembrane helix</keyword>
<keyword evidence="3 11" id="KW-0418">Kinase</keyword>
<evidence type="ECO:0000256" key="4">
    <source>
        <dbReference type="ARBA" id="ARBA00022840"/>
    </source>
</evidence>
<dbReference type="GO" id="GO:0005524">
    <property type="term" value="F:ATP binding"/>
    <property type="evidence" value="ECO:0007669"/>
    <property type="project" value="UniProtKB-KW"/>
</dbReference>
<gene>
    <name evidence="11" type="primary">selD</name>
    <name evidence="11" type="ORF">PI95_011740</name>
</gene>
<dbReference type="AlphaFoldDB" id="A0A846H7A8"/>
<feature type="domain" description="FAD/NAD(P)-binding" evidence="10">
    <location>
        <begin position="11"/>
        <end position="331"/>
    </location>
</feature>
<keyword evidence="1 11" id="KW-0808">Transferase</keyword>
<dbReference type="Gene3D" id="3.30.1330.10">
    <property type="entry name" value="PurM-like, N-terminal domain"/>
    <property type="match status" value="1"/>
</dbReference>